<dbReference type="EMBL" id="CP061800">
    <property type="protein sequence ID" value="QTA90278.1"/>
    <property type="molecule type" value="Genomic_DNA"/>
</dbReference>
<accession>A0A975BRI8</accession>
<name>A0A975BRI8_9BACT</name>
<keyword evidence="3" id="KW-1185">Reference proteome</keyword>
<organism evidence="2 3">
    <name type="scientific">Desulfonema magnum</name>
    <dbReference type="NCBI Taxonomy" id="45655"/>
    <lineage>
        <taxon>Bacteria</taxon>
        <taxon>Pseudomonadati</taxon>
        <taxon>Thermodesulfobacteriota</taxon>
        <taxon>Desulfobacteria</taxon>
        <taxon>Desulfobacterales</taxon>
        <taxon>Desulfococcaceae</taxon>
        <taxon>Desulfonema</taxon>
    </lineage>
</organism>
<sequence length="76" mass="8533">MNGGETRLFSSGPANHIPGKSRVSSPGKYRKLMVRYLSDPARPRAESCGTNWQSVRAQFEKLCRDPDIIYGIRYSA</sequence>
<evidence type="ECO:0000313" key="3">
    <source>
        <dbReference type="Proteomes" id="UP000663722"/>
    </source>
</evidence>
<dbReference type="KEGG" id="dmm:dnm_063390"/>
<gene>
    <name evidence="2" type="ORF">dnm_063390</name>
</gene>
<evidence type="ECO:0000256" key="1">
    <source>
        <dbReference type="SAM" id="MobiDB-lite"/>
    </source>
</evidence>
<dbReference type="AlphaFoldDB" id="A0A975BRI8"/>
<protein>
    <submittedName>
        <fullName evidence="2">Uncharacterized protein</fullName>
    </submittedName>
</protein>
<reference evidence="2" key="1">
    <citation type="journal article" date="2021" name="Microb. Physiol.">
        <title>Proteogenomic Insights into the Physiology of Marine, Sulfate-Reducing, Filamentous Desulfonema limicola and Desulfonema magnum.</title>
        <authorList>
            <person name="Schnaars V."/>
            <person name="Wohlbrand L."/>
            <person name="Scheve S."/>
            <person name="Hinrichs C."/>
            <person name="Reinhardt R."/>
            <person name="Rabus R."/>
        </authorList>
    </citation>
    <scope>NUCLEOTIDE SEQUENCE</scope>
    <source>
        <strain evidence="2">4be13</strain>
    </source>
</reference>
<dbReference type="Proteomes" id="UP000663722">
    <property type="component" value="Chromosome"/>
</dbReference>
<evidence type="ECO:0000313" key="2">
    <source>
        <dbReference type="EMBL" id="QTA90278.1"/>
    </source>
</evidence>
<feature type="region of interest" description="Disordered" evidence="1">
    <location>
        <begin position="1"/>
        <end position="26"/>
    </location>
</feature>
<proteinExistence type="predicted"/>